<keyword evidence="2" id="KW-1185">Reference proteome</keyword>
<dbReference type="EMBL" id="JAQIZT010000004">
    <property type="protein sequence ID" value="KAJ7002030.1"/>
    <property type="molecule type" value="Genomic_DNA"/>
</dbReference>
<sequence length="131" mass="14746">VICQSRMATACSLTTATALLARLPFLEFTPRTSSSSHRKPNRLCFHSRTKKNTLKQQNLVRPSPFHALNNNPISVIFNSPEPRNIGVTVDDTYKACDLGMEFVKKPNDDKINVNLGHGLCPIHDINQWFNL</sequence>
<reference evidence="1 2" key="1">
    <citation type="journal article" date="2023" name="Mol. Ecol. Resour.">
        <title>Chromosome-level genome assembly of a triploid poplar Populus alba 'Berolinensis'.</title>
        <authorList>
            <person name="Chen S."/>
            <person name="Yu Y."/>
            <person name="Wang X."/>
            <person name="Wang S."/>
            <person name="Zhang T."/>
            <person name="Zhou Y."/>
            <person name="He R."/>
            <person name="Meng N."/>
            <person name="Wang Y."/>
            <person name="Liu W."/>
            <person name="Liu Z."/>
            <person name="Liu J."/>
            <person name="Guo Q."/>
            <person name="Huang H."/>
            <person name="Sederoff R.R."/>
            <person name="Wang G."/>
            <person name="Qu G."/>
            <person name="Chen S."/>
        </authorList>
    </citation>
    <scope>NUCLEOTIDE SEQUENCE [LARGE SCALE GENOMIC DNA]</scope>
    <source>
        <strain evidence="1">SC-2020</strain>
    </source>
</reference>
<dbReference type="AlphaFoldDB" id="A0AAD6W7B5"/>
<organism evidence="1 2">
    <name type="scientific">Populus alba x Populus x berolinensis</name>
    <dbReference type="NCBI Taxonomy" id="444605"/>
    <lineage>
        <taxon>Eukaryota</taxon>
        <taxon>Viridiplantae</taxon>
        <taxon>Streptophyta</taxon>
        <taxon>Embryophyta</taxon>
        <taxon>Tracheophyta</taxon>
        <taxon>Spermatophyta</taxon>
        <taxon>Magnoliopsida</taxon>
        <taxon>eudicotyledons</taxon>
        <taxon>Gunneridae</taxon>
        <taxon>Pentapetalae</taxon>
        <taxon>rosids</taxon>
        <taxon>fabids</taxon>
        <taxon>Malpighiales</taxon>
        <taxon>Salicaceae</taxon>
        <taxon>Saliceae</taxon>
        <taxon>Populus</taxon>
    </lineage>
</organism>
<evidence type="ECO:0000313" key="1">
    <source>
        <dbReference type="EMBL" id="KAJ7002030.1"/>
    </source>
</evidence>
<protein>
    <submittedName>
        <fullName evidence="1">Uncharacterized protein</fullName>
    </submittedName>
</protein>
<evidence type="ECO:0000313" key="2">
    <source>
        <dbReference type="Proteomes" id="UP001164929"/>
    </source>
</evidence>
<name>A0AAD6W7B5_9ROSI</name>
<dbReference type="Proteomes" id="UP001164929">
    <property type="component" value="Chromosome 4"/>
</dbReference>
<accession>A0AAD6W7B5</accession>
<gene>
    <name evidence="1" type="ORF">NC653_012182</name>
</gene>
<comment type="caution">
    <text evidence="1">The sequence shown here is derived from an EMBL/GenBank/DDBJ whole genome shotgun (WGS) entry which is preliminary data.</text>
</comment>
<proteinExistence type="predicted"/>
<feature type="non-terminal residue" evidence="1">
    <location>
        <position position="1"/>
    </location>
</feature>